<dbReference type="AlphaFoldDB" id="A0A6A6A9E8"/>
<evidence type="ECO:0000256" key="1">
    <source>
        <dbReference type="SAM" id="SignalP"/>
    </source>
</evidence>
<gene>
    <name evidence="2" type="ORF">P153DRAFT_357781</name>
</gene>
<sequence length="241" mass="26398">MKLPFTLAVVVAAAIVNAAPAPASDLVVRTNDVLTQSRNITSQLSVAAVNDEVSETYHGEHTVEMWLGINRANVGDLTGSALYGMIWKALDVICDRGRAHDCDSTSRAINVNYLNDKNKIDRGFLRLKVESGYWSDDAVRRLMIGSVAGALEALSNAQDNCFDAPGSKRLCNVSDRVKIHTISGNIHVFINSPTDDGSFWCCQNRSPIDNVLDRLGSEWLSHSPMWQGKGFSRDVRCINAC</sequence>
<evidence type="ECO:0000313" key="2">
    <source>
        <dbReference type="EMBL" id="KAF2128429.1"/>
    </source>
</evidence>
<feature type="chain" id="PRO_5025677963" description="Ecp2 effector protein domain-containing protein" evidence="1">
    <location>
        <begin position="19"/>
        <end position="241"/>
    </location>
</feature>
<dbReference type="OrthoDB" id="3688572at2759"/>
<protein>
    <recommendedName>
        <fullName evidence="4">Ecp2 effector protein domain-containing protein</fullName>
    </recommendedName>
</protein>
<dbReference type="EMBL" id="ML977508">
    <property type="protein sequence ID" value="KAF2128429.1"/>
    <property type="molecule type" value="Genomic_DNA"/>
</dbReference>
<dbReference type="Proteomes" id="UP000799771">
    <property type="component" value="Unassembled WGS sequence"/>
</dbReference>
<evidence type="ECO:0000313" key="3">
    <source>
        <dbReference type="Proteomes" id="UP000799771"/>
    </source>
</evidence>
<dbReference type="GeneID" id="54407188"/>
<dbReference type="RefSeq" id="XP_033522818.1">
    <property type="nucleotide sequence ID" value="XM_033666756.1"/>
</dbReference>
<keyword evidence="3" id="KW-1185">Reference proteome</keyword>
<proteinExistence type="predicted"/>
<keyword evidence="1" id="KW-0732">Signal</keyword>
<evidence type="ECO:0008006" key="4">
    <source>
        <dbReference type="Google" id="ProtNLM"/>
    </source>
</evidence>
<feature type="signal peptide" evidence="1">
    <location>
        <begin position="1"/>
        <end position="18"/>
    </location>
</feature>
<accession>A0A6A6A9E8</accession>
<reference evidence="2" key="1">
    <citation type="journal article" date="2020" name="Stud. Mycol.">
        <title>101 Dothideomycetes genomes: a test case for predicting lifestyles and emergence of pathogens.</title>
        <authorList>
            <person name="Haridas S."/>
            <person name="Albert R."/>
            <person name="Binder M."/>
            <person name="Bloem J."/>
            <person name="Labutti K."/>
            <person name="Salamov A."/>
            <person name="Andreopoulos B."/>
            <person name="Baker S."/>
            <person name="Barry K."/>
            <person name="Bills G."/>
            <person name="Bluhm B."/>
            <person name="Cannon C."/>
            <person name="Castanera R."/>
            <person name="Culley D."/>
            <person name="Daum C."/>
            <person name="Ezra D."/>
            <person name="Gonzalez J."/>
            <person name="Henrissat B."/>
            <person name="Kuo A."/>
            <person name="Liang C."/>
            <person name="Lipzen A."/>
            <person name="Lutzoni F."/>
            <person name="Magnuson J."/>
            <person name="Mondo S."/>
            <person name="Nolan M."/>
            <person name="Ohm R."/>
            <person name="Pangilinan J."/>
            <person name="Park H.-J."/>
            <person name="Ramirez L."/>
            <person name="Alfaro M."/>
            <person name="Sun H."/>
            <person name="Tritt A."/>
            <person name="Yoshinaga Y."/>
            <person name="Zwiers L.-H."/>
            <person name="Turgeon B."/>
            <person name="Goodwin S."/>
            <person name="Spatafora J."/>
            <person name="Crous P."/>
            <person name="Grigoriev I."/>
        </authorList>
    </citation>
    <scope>NUCLEOTIDE SEQUENCE</scope>
    <source>
        <strain evidence="2">CBS 119687</strain>
    </source>
</reference>
<name>A0A6A6A9E8_9PLEO</name>
<organism evidence="2 3">
    <name type="scientific">Dothidotthia symphoricarpi CBS 119687</name>
    <dbReference type="NCBI Taxonomy" id="1392245"/>
    <lineage>
        <taxon>Eukaryota</taxon>
        <taxon>Fungi</taxon>
        <taxon>Dikarya</taxon>
        <taxon>Ascomycota</taxon>
        <taxon>Pezizomycotina</taxon>
        <taxon>Dothideomycetes</taxon>
        <taxon>Pleosporomycetidae</taxon>
        <taxon>Pleosporales</taxon>
        <taxon>Dothidotthiaceae</taxon>
        <taxon>Dothidotthia</taxon>
    </lineage>
</organism>